<keyword evidence="4" id="KW-1185">Reference proteome</keyword>
<dbReference type="EMBL" id="JANAVB010027598">
    <property type="protein sequence ID" value="KAJ6817872.1"/>
    <property type="molecule type" value="Genomic_DNA"/>
</dbReference>
<evidence type="ECO:0000256" key="1">
    <source>
        <dbReference type="SAM" id="MobiDB-lite"/>
    </source>
</evidence>
<dbReference type="Gene3D" id="1.10.10.580">
    <property type="entry name" value="Structural maintenance of chromosome 1. Chain E"/>
    <property type="match status" value="1"/>
</dbReference>
<feature type="compositionally biased region" description="Basic and acidic residues" evidence="1">
    <location>
        <begin position="20"/>
        <end position="36"/>
    </location>
</feature>
<dbReference type="InterPro" id="IPR006909">
    <property type="entry name" value="Rad21/Rec8_C_eu"/>
</dbReference>
<dbReference type="PANTHER" id="PTHR12585:SF73">
    <property type="entry name" value="SISTER CHROMATID COHESION 1 PROTEIN 2"/>
    <property type="match status" value="1"/>
</dbReference>
<evidence type="ECO:0000313" key="4">
    <source>
        <dbReference type="Proteomes" id="UP001140949"/>
    </source>
</evidence>
<dbReference type="Pfam" id="PF04824">
    <property type="entry name" value="Rad21_Rec8"/>
    <property type="match status" value="1"/>
</dbReference>
<dbReference type="InterPro" id="IPR039781">
    <property type="entry name" value="Rad21/Rec8-like"/>
</dbReference>
<dbReference type="InterPro" id="IPR023093">
    <property type="entry name" value="ScpA-like_C"/>
</dbReference>
<proteinExistence type="predicted"/>
<dbReference type="GO" id="GO:0008278">
    <property type="term" value="C:cohesin complex"/>
    <property type="evidence" value="ECO:0007669"/>
    <property type="project" value="InterPro"/>
</dbReference>
<feature type="domain" description="Rad21/Rec8-like protein C-terminal eukaryotic" evidence="2">
    <location>
        <begin position="318"/>
        <end position="366"/>
    </location>
</feature>
<comment type="caution">
    <text evidence="3">The sequence shown here is derived from an EMBL/GenBank/DDBJ whole genome shotgun (WGS) entry which is preliminary data.</text>
</comment>
<dbReference type="GO" id="GO:1990414">
    <property type="term" value="P:replication-born double-strand break repair via sister chromatid exchange"/>
    <property type="evidence" value="ECO:0007669"/>
    <property type="project" value="TreeGrafter"/>
</dbReference>
<feature type="region of interest" description="Disordered" evidence="1">
    <location>
        <begin position="201"/>
        <end position="223"/>
    </location>
</feature>
<gene>
    <name evidence="3" type="ORF">M6B38_409590</name>
</gene>
<organism evidence="3 4">
    <name type="scientific">Iris pallida</name>
    <name type="common">Sweet iris</name>
    <dbReference type="NCBI Taxonomy" id="29817"/>
    <lineage>
        <taxon>Eukaryota</taxon>
        <taxon>Viridiplantae</taxon>
        <taxon>Streptophyta</taxon>
        <taxon>Embryophyta</taxon>
        <taxon>Tracheophyta</taxon>
        <taxon>Spermatophyta</taxon>
        <taxon>Magnoliopsida</taxon>
        <taxon>Liliopsida</taxon>
        <taxon>Asparagales</taxon>
        <taxon>Iridaceae</taxon>
        <taxon>Iridoideae</taxon>
        <taxon>Irideae</taxon>
        <taxon>Iris</taxon>
    </lineage>
</organism>
<reference evidence="3" key="1">
    <citation type="journal article" date="2023" name="GigaByte">
        <title>Genome assembly of the bearded iris, Iris pallida Lam.</title>
        <authorList>
            <person name="Bruccoleri R.E."/>
            <person name="Oakeley E.J."/>
            <person name="Faust A.M.E."/>
            <person name="Altorfer M."/>
            <person name="Dessus-Babus S."/>
            <person name="Burckhardt D."/>
            <person name="Oertli M."/>
            <person name="Naumann U."/>
            <person name="Petersen F."/>
            <person name="Wong J."/>
        </authorList>
    </citation>
    <scope>NUCLEOTIDE SEQUENCE</scope>
    <source>
        <strain evidence="3">GSM-AAB239-AS_SAM_17_03QT</strain>
    </source>
</reference>
<name>A0AAX6FNG4_IRIPA</name>
<dbReference type="GO" id="GO:0003682">
    <property type="term" value="F:chromatin binding"/>
    <property type="evidence" value="ECO:0007669"/>
    <property type="project" value="TreeGrafter"/>
</dbReference>
<sequence>MNNRDINEYFNSSSLAEGVEVRKAQEDSQQRDELESRGNLGVSISEGPRSLEEQSEHQVKFQETKPSNMAREVQIDEAKIQTESTNLNITKPLGIKESHEKSNLTDDAGLPSPKFAVATPAKRETSRMLRKRKKNMYDENIVLPNEILRMWIHDASNLVCKRRKAPHTTLDAWKVNRMINLQEYFMEPLVPCNSLERIATPQKKSCDHSPLKKSQSLTDPAPMMKDIPNNFSDPGINKELQSLKVSKADTSYEGIIKESNTLEISSSGLDILDQEIGSAEKDNGIEADGWSTRTRVVAQYLCRSLLDLNGQKQKKIQGLAQILEGQTRAKCARFFCETLTLKSHDYIDVKQDHPYSDIIISATPRLEAFFKNQ</sequence>
<dbReference type="SUPFAM" id="SSF46785">
    <property type="entry name" value="Winged helix' DNA-binding domain"/>
    <property type="match status" value="1"/>
</dbReference>
<accession>A0AAX6FNG4</accession>
<dbReference type="PANTHER" id="PTHR12585">
    <property type="entry name" value="SCC1 / RAD21 FAMILY MEMBER"/>
    <property type="match status" value="1"/>
</dbReference>
<dbReference type="InterPro" id="IPR036390">
    <property type="entry name" value="WH_DNA-bd_sf"/>
</dbReference>
<feature type="region of interest" description="Disordered" evidence="1">
    <location>
        <begin position="20"/>
        <end position="56"/>
    </location>
</feature>
<dbReference type="AlphaFoldDB" id="A0AAX6FNG4"/>
<dbReference type="Proteomes" id="UP001140949">
    <property type="component" value="Unassembled WGS sequence"/>
</dbReference>
<reference evidence="3" key="2">
    <citation type="submission" date="2023-04" db="EMBL/GenBank/DDBJ databases">
        <authorList>
            <person name="Bruccoleri R.E."/>
            <person name="Oakeley E.J."/>
            <person name="Faust A.-M."/>
            <person name="Dessus-Babus S."/>
            <person name="Altorfer M."/>
            <person name="Burckhardt D."/>
            <person name="Oertli M."/>
            <person name="Naumann U."/>
            <person name="Petersen F."/>
            <person name="Wong J."/>
        </authorList>
    </citation>
    <scope>NUCLEOTIDE SEQUENCE</scope>
    <source>
        <strain evidence="3">GSM-AAB239-AS_SAM_17_03QT</strain>
        <tissue evidence="3">Leaf</tissue>
    </source>
</reference>
<evidence type="ECO:0000259" key="2">
    <source>
        <dbReference type="Pfam" id="PF04824"/>
    </source>
</evidence>
<protein>
    <submittedName>
        <fullName evidence="3">Sister chromatid cohesion 1 protein 3-like isoform X2</fullName>
    </submittedName>
</protein>
<dbReference type="GO" id="GO:0007062">
    <property type="term" value="P:sister chromatid cohesion"/>
    <property type="evidence" value="ECO:0007669"/>
    <property type="project" value="InterPro"/>
</dbReference>
<evidence type="ECO:0000313" key="3">
    <source>
        <dbReference type="EMBL" id="KAJ6817872.1"/>
    </source>
</evidence>
<dbReference type="CDD" id="cd21793">
    <property type="entry name" value="Rad21_Rec8_M_AtSYN1-like"/>
    <property type="match status" value="1"/>
</dbReference>